<dbReference type="InterPro" id="IPR047142">
    <property type="entry name" value="OryJ/VirC-like"/>
</dbReference>
<organism evidence="2 3">
    <name type="scientific">Sphingobium fluviale</name>
    <dbReference type="NCBI Taxonomy" id="2506423"/>
    <lineage>
        <taxon>Bacteria</taxon>
        <taxon>Pseudomonadati</taxon>
        <taxon>Pseudomonadota</taxon>
        <taxon>Alphaproteobacteria</taxon>
        <taxon>Sphingomonadales</taxon>
        <taxon>Sphingomonadaceae</taxon>
        <taxon>Sphingobium</taxon>
    </lineage>
</organism>
<evidence type="ECO:0000313" key="2">
    <source>
        <dbReference type="EMBL" id="RXR29162.1"/>
    </source>
</evidence>
<dbReference type="SUPFAM" id="SSF51182">
    <property type="entry name" value="RmlC-like cupins"/>
    <property type="match status" value="1"/>
</dbReference>
<dbReference type="RefSeq" id="WP_129403807.1">
    <property type="nucleotide sequence ID" value="NZ_SBKP01000005.1"/>
</dbReference>
<accession>A0A4Q1KHZ2</accession>
<keyword evidence="3" id="KW-1185">Reference proteome</keyword>
<dbReference type="Gene3D" id="2.60.120.10">
    <property type="entry name" value="Jelly Rolls"/>
    <property type="match status" value="1"/>
</dbReference>
<dbReference type="InterPro" id="IPR011051">
    <property type="entry name" value="RmlC_Cupin_sf"/>
</dbReference>
<feature type="domain" description="Cupin type-2" evidence="1">
    <location>
        <begin position="68"/>
        <end position="132"/>
    </location>
</feature>
<dbReference type="Pfam" id="PF07883">
    <property type="entry name" value="Cupin_2"/>
    <property type="match status" value="1"/>
</dbReference>
<evidence type="ECO:0000259" key="1">
    <source>
        <dbReference type="Pfam" id="PF07883"/>
    </source>
</evidence>
<comment type="caution">
    <text evidence="2">The sequence shown here is derived from an EMBL/GenBank/DDBJ whole genome shotgun (WGS) entry which is preliminary data.</text>
</comment>
<dbReference type="CDD" id="cd02231">
    <property type="entry name" value="cupin_BLL6423-like"/>
    <property type="match status" value="1"/>
</dbReference>
<dbReference type="Proteomes" id="UP000290958">
    <property type="component" value="Unassembled WGS sequence"/>
</dbReference>
<gene>
    <name evidence="2" type="ORF">EQG66_06615</name>
</gene>
<dbReference type="OrthoDB" id="713485at2"/>
<protein>
    <submittedName>
        <fullName evidence="2">Cupin domain-containing protein</fullName>
    </submittedName>
</protein>
<dbReference type="InterPro" id="IPR013096">
    <property type="entry name" value="Cupin_2"/>
</dbReference>
<reference evidence="3" key="1">
    <citation type="submission" date="2019-01" db="EMBL/GenBank/DDBJ databases">
        <title>Cytophagaceae bacterium strain CAR-16.</title>
        <authorList>
            <person name="Chen W.-M."/>
        </authorList>
    </citation>
    <scope>NUCLEOTIDE SEQUENCE [LARGE SCALE GENOMIC DNA]</scope>
    <source>
        <strain evidence="3">CHR27</strain>
    </source>
</reference>
<dbReference type="AlphaFoldDB" id="A0A4Q1KHZ2"/>
<dbReference type="EMBL" id="SBKP01000005">
    <property type="protein sequence ID" value="RXR29162.1"/>
    <property type="molecule type" value="Genomic_DNA"/>
</dbReference>
<dbReference type="PANTHER" id="PTHR36156">
    <property type="entry name" value="SLR2101 PROTEIN"/>
    <property type="match status" value="1"/>
</dbReference>
<evidence type="ECO:0000313" key="3">
    <source>
        <dbReference type="Proteomes" id="UP000290958"/>
    </source>
</evidence>
<name>A0A4Q1KHZ2_9SPHN</name>
<dbReference type="InterPro" id="IPR014710">
    <property type="entry name" value="RmlC-like_jellyroll"/>
</dbReference>
<proteinExistence type="predicted"/>
<dbReference type="PANTHER" id="PTHR36156:SF2">
    <property type="entry name" value="CUPIN TYPE-2 DOMAIN-CONTAINING PROTEIN"/>
    <property type="match status" value="1"/>
</dbReference>
<sequence>MTHRRIVTGLDAAGRSAILIDGAAEMVAWATAETPVDNSGSADQGGGFSFAMPRGGSKFLMLEIPSTPPGEMFGPGMHATDTIDYLVVVKGEIVLITESGETVCRVGDMIVDRGVMHGWRNDGAEGALLACVMIDAAPVGNGATLK</sequence>